<evidence type="ECO:0000313" key="2">
    <source>
        <dbReference type="EMBL" id="QGQ93529.1"/>
    </source>
</evidence>
<dbReference type="CDD" id="cd11615">
    <property type="entry name" value="SAF_NeuB_like"/>
    <property type="match status" value="1"/>
</dbReference>
<evidence type="ECO:0000259" key="1">
    <source>
        <dbReference type="Pfam" id="PF03102"/>
    </source>
</evidence>
<dbReference type="RefSeq" id="WP_155698386.1">
    <property type="nucleotide sequence ID" value="NZ_CP034235.1"/>
</dbReference>
<dbReference type="InterPro" id="IPR057736">
    <property type="entry name" value="SAF_PseI/NeuA/NeuB"/>
</dbReference>
<dbReference type="InterPro" id="IPR013132">
    <property type="entry name" value="PseI/NeuA/B-like_N"/>
</dbReference>
<dbReference type="EMBL" id="CP034235">
    <property type="protein sequence ID" value="QGQ93529.1"/>
    <property type="molecule type" value="Genomic_DNA"/>
</dbReference>
<dbReference type="KEGG" id="ppsc:EHS13_00610"/>
<organism evidence="2 3">
    <name type="scientific">Paenibacillus psychroresistens</name>
    <dbReference type="NCBI Taxonomy" id="1778678"/>
    <lineage>
        <taxon>Bacteria</taxon>
        <taxon>Bacillati</taxon>
        <taxon>Bacillota</taxon>
        <taxon>Bacilli</taxon>
        <taxon>Bacillales</taxon>
        <taxon>Paenibacillaceae</taxon>
        <taxon>Paenibacillus</taxon>
    </lineage>
</organism>
<keyword evidence="3" id="KW-1185">Reference proteome</keyword>
<dbReference type="PANTHER" id="PTHR42966:SF2">
    <property type="entry name" value="PSEUDAMINIC ACID SYNTHASE"/>
    <property type="match status" value="1"/>
</dbReference>
<dbReference type="GO" id="GO:0016051">
    <property type="term" value="P:carbohydrate biosynthetic process"/>
    <property type="evidence" value="ECO:0007669"/>
    <property type="project" value="InterPro"/>
</dbReference>
<proteinExistence type="predicted"/>
<reference evidence="3" key="1">
    <citation type="submission" date="2018-11" db="EMBL/GenBank/DDBJ databases">
        <title>Complete genome sequence of Paenibacillus sp. ML311-T8.</title>
        <authorList>
            <person name="Nam Y.-D."/>
            <person name="Kang J."/>
            <person name="Chung W.-H."/>
            <person name="Park Y.S."/>
        </authorList>
    </citation>
    <scope>NUCLEOTIDE SEQUENCE [LARGE SCALE GENOMIC DNA]</scope>
    <source>
        <strain evidence="3">ML311-T8</strain>
    </source>
</reference>
<dbReference type="Gene3D" id="3.90.1210.10">
    <property type="entry name" value="Antifreeze-like/N-acetylneuraminic acid synthase C-terminal domain"/>
    <property type="match status" value="1"/>
</dbReference>
<dbReference type="InterPro" id="IPR013785">
    <property type="entry name" value="Aldolase_TIM"/>
</dbReference>
<dbReference type="SUPFAM" id="SSF51569">
    <property type="entry name" value="Aldolase"/>
    <property type="match status" value="1"/>
</dbReference>
<dbReference type="Gene3D" id="3.20.20.70">
    <property type="entry name" value="Aldolase class I"/>
    <property type="match status" value="1"/>
</dbReference>
<evidence type="ECO:0000313" key="3">
    <source>
        <dbReference type="Proteomes" id="UP000426246"/>
    </source>
</evidence>
<gene>
    <name evidence="2" type="ORF">EHS13_00610</name>
</gene>
<dbReference type="OrthoDB" id="9814210at2"/>
<dbReference type="Pfam" id="PF03102">
    <property type="entry name" value="NeuB"/>
    <property type="match status" value="1"/>
</dbReference>
<dbReference type="AlphaFoldDB" id="A0A6B8R9X0"/>
<protein>
    <submittedName>
        <fullName evidence="2">N-acetylneuraminate synthase</fullName>
    </submittedName>
</protein>
<feature type="domain" description="PseI/NeuA/B-like" evidence="1">
    <location>
        <begin position="40"/>
        <end position="284"/>
    </location>
</feature>
<dbReference type="InterPro" id="IPR051690">
    <property type="entry name" value="PseI-like"/>
</dbReference>
<sequence>MIYDHKFEVKGREISLNAPAYFIADIASNHDGQLNRAKELIWIAKEAGADAAKFQHFQANKIVSDYGFKNLNGKLSHQATWKKSVFEVYQQYETDRSWTEELVKTAQEANINFMTTPYDFEAVQLLDGHLSAYKIGSGDITWTEFIEIIAQQQKPVFLATGASSIEDVDRAVRSILKYNQKIALLQCNTNYTGSLENLKHVNLNVLKQFAIKYPEMILGLSDHTSGHSTVLGAIALGARIIEKHLTDDNNREGPDHPFSMNPAAWREMMDRSRELEASLGDGIKRIENNEKDASIVQRRCLRLVGLLEKGHKLCYEDLESLRPAPDGSLEPYQLEQVIGRTLKVTKNAGDALYAVDLEG</sequence>
<dbReference type="Proteomes" id="UP000426246">
    <property type="component" value="Chromosome"/>
</dbReference>
<dbReference type="GO" id="GO:0047444">
    <property type="term" value="F:N-acylneuraminate-9-phosphate synthase activity"/>
    <property type="evidence" value="ECO:0007669"/>
    <property type="project" value="TreeGrafter"/>
</dbReference>
<dbReference type="SUPFAM" id="SSF51269">
    <property type="entry name" value="AFP III-like domain"/>
    <property type="match status" value="1"/>
</dbReference>
<accession>A0A6B8R9X0</accession>
<dbReference type="InterPro" id="IPR036732">
    <property type="entry name" value="AFP_Neu5c_C_sf"/>
</dbReference>
<dbReference type="PANTHER" id="PTHR42966">
    <property type="entry name" value="N-ACETYLNEURAMINATE SYNTHASE"/>
    <property type="match status" value="1"/>
</dbReference>
<name>A0A6B8R9X0_9BACL</name>